<dbReference type="SMART" id="SM00318">
    <property type="entry name" value="SNc"/>
    <property type="match status" value="1"/>
</dbReference>
<comment type="caution">
    <text evidence="3">The sequence shown here is derived from an EMBL/GenBank/DDBJ whole genome shotgun (WGS) entry which is preliminary data.</text>
</comment>
<evidence type="ECO:0000313" key="3">
    <source>
        <dbReference type="EMBL" id="MDC2828959.1"/>
    </source>
</evidence>
<evidence type="ECO:0000313" key="4">
    <source>
        <dbReference type="Proteomes" id="UP001220670"/>
    </source>
</evidence>
<reference evidence="3" key="1">
    <citation type="submission" date="2023-01" db="EMBL/GenBank/DDBJ databases">
        <title>Genome analysis of 13 Lactobacillus isolated from gut of wild boar.</title>
        <authorList>
            <person name="Papp P."/>
            <person name="Libisch B."/>
            <person name="Nagy T."/>
            <person name="Olasz F."/>
        </authorList>
    </citation>
    <scope>NUCLEOTIDE SEQUENCE</scope>
    <source>
        <strain evidence="3">F146</strain>
    </source>
</reference>
<proteinExistence type="predicted"/>
<protein>
    <submittedName>
        <fullName evidence="3">Thermonuclease family protein</fullName>
    </submittedName>
</protein>
<evidence type="ECO:0000259" key="2">
    <source>
        <dbReference type="SMART" id="SM00318"/>
    </source>
</evidence>
<feature type="domain" description="TNase-like" evidence="2">
    <location>
        <begin position="72"/>
        <end position="197"/>
    </location>
</feature>
<keyword evidence="1" id="KW-0812">Transmembrane</keyword>
<dbReference type="EMBL" id="JAQONE010000003">
    <property type="protein sequence ID" value="MDC2828959.1"/>
    <property type="molecule type" value="Genomic_DNA"/>
</dbReference>
<dbReference type="Pfam" id="PF00565">
    <property type="entry name" value="SNase"/>
    <property type="match status" value="1"/>
</dbReference>
<name>A0AAJ1MAF7_LIMMU</name>
<evidence type="ECO:0000256" key="1">
    <source>
        <dbReference type="SAM" id="Phobius"/>
    </source>
</evidence>
<dbReference type="RefSeq" id="WP_272225687.1">
    <property type="nucleotide sequence ID" value="NZ_JAQONE010000003.1"/>
</dbReference>
<accession>A0AAJ1MAF7</accession>
<dbReference type="AlphaFoldDB" id="A0AAJ1MAF7"/>
<organism evidence="3 4">
    <name type="scientific">Limosilactobacillus mucosae</name>
    <name type="common">Lactobacillus mucosae</name>
    <dbReference type="NCBI Taxonomy" id="97478"/>
    <lineage>
        <taxon>Bacteria</taxon>
        <taxon>Bacillati</taxon>
        <taxon>Bacillota</taxon>
        <taxon>Bacilli</taxon>
        <taxon>Lactobacillales</taxon>
        <taxon>Lactobacillaceae</taxon>
        <taxon>Limosilactobacillus</taxon>
    </lineage>
</organism>
<dbReference type="InterPro" id="IPR016071">
    <property type="entry name" value="Staphylococal_nuclease_OB-fold"/>
</dbReference>
<dbReference type="SUPFAM" id="SSF50199">
    <property type="entry name" value="Staphylococcal nuclease"/>
    <property type="match status" value="1"/>
</dbReference>
<dbReference type="Gene3D" id="2.40.50.90">
    <property type="match status" value="1"/>
</dbReference>
<sequence length="213" mass="24084">MKQKKGYVETVLQQGILMIILGLVLGFIMLVVSGIFSASSQLPWTATTAHASIFDLGIKKQHKITNLKVSTKPQLVKVIQVADDNTLVVKGKYTNPKRVSLYLTVLPSKDAFVGSSAHSYLKKSVINKEVYVFNDKQAPKRKVPVVYVKKENQLIQSRLLRKGYAVIYNYNGSEKYYHQFVKDQSYAQQNSYGVWIRPGYVTDNGYNNRIGDN</sequence>
<gene>
    <name evidence="3" type="ORF">PO250_01235</name>
</gene>
<dbReference type="Proteomes" id="UP001220670">
    <property type="component" value="Unassembled WGS sequence"/>
</dbReference>
<keyword evidence="1" id="KW-1133">Transmembrane helix</keyword>
<keyword evidence="1" id="KW-0472">Membrane</keyword>
<feature type="transmembrane region" description="Helical" evidence="1">
    <location>
        <begin position="12"/>
        <end position="36"/>
    </location>
</feature>
<dbReference type="InterPro" id="IPR035437">
    <property type="entry name" value="SNase_OB-fold_sf"/>
</dbReference>